<dbReference type="PANTHER" id="PTHR23355">
    <property type="entry name" value="RIBONUCLEASE"/>
    <property type="match status" value="1"/>
</dbReference>
<reference evidence="2 3" key="1">
    <citation type="submission" date="2022-11" db="EMBL/GenBank/DDBJ databases">
        <title>Anaerobic phenanthrene biodegradation by a DNRA strain PheN6.</title>
        <authorList>
            <person name="Zhang Z."/>
        </authorList>
    </citation>
    <scope>NUCLEOTIDE SEQUENCE [LARGE SCALE GENOMIC DNA]</scope>
    <source>
        <strain evidence="2 3">PheN6</strain>
    </source>
</reference>
<sequence length="479" mass="52142">MPKRHIVYRRTEPPGGAGVALLERFEAIRDELDIPEEFPADVLAEASRAAQEADLPTRDATVVPFITIDPPGAQDLDQAMHIERHGDGYRVRYAIADVPAFVRPDGPIDVEARRRGQTIYCPDKRVQLHPPEVSEGAASLLPEQIRPAFVWDMVLAADGEGTEVSVARALVRSVRRYDYAEVQRLVDDGSAEDVLVLLKEVGEKRIALERKRGGASLPMPDQEVAEDGKGGFTVSFRPLLASEDWNAQISLLTGMGAADLMLRGKVGILRTMPDPDPRDVKRFRRQAAGAGVAWPEGVGYGEFLRTLDRDDPKHLALIHEATTLFRGAGYTPFEGAVPEQPNHSAVANPYAHVTAPLRRLVDRFGLVVCEALSAGTEIPEWVRTALTTVPEIMATSDRRAGAVERACTDAVEAAELRAHVGTAVEAVVVDRNEKHVVVQLIDLAVVAKATGQADEGEAVRVRVDAAEIETGTIELSIVR</sequence>
<dbReference type="Proteomes" id="UP001150259">
    <property type="component" value="Unassembled WGS sequence"/>
</dbReference>
<protein>
    <submittedName>
        <fullName evidence="2">RNB domain-containing ribonuclease</fullName>
    </submittedName>
</protein>
<dbReference type="InterPro" id="IPR012340">
    <property type="entry name" value="NA-bd_OB-fold"/>
</dbReference>
<dbReference type="SMART" id="SM00955">
    <property type="entry name" value="RNB"/>
    <property type="match status" value="1"/>
</dbReference>
<evidence type="ECO:0000313" key="2">
    <source>
        <dbReference type="EMBL" id="MDC5698774.1"/>
    </source>
</evidence>
<accession>A0ABT5GKL8</accession>
<evidence type="ECO:0000313" key="3">
    <source>
        <dbReference type="Proteomes" id="UP001150259"/>
    </source>
</evidence>
<dbReference type="Pfam" id="PF18614">
    <property type="entry name" value="RNase_II_C_S1"/>
    <property type="match status" value="1"/>
</dbReference>
<keyword evidence="3" id="KW-1185">Reference proteome</keyword>
<dbReference type="EMBL" id="JAPFQL010000083">
    <property type="protein sequence ID" value="MDC5698774.1"/>
    <property type="molecule type" value="Genomic_DNA"/>
</dbReference>
<comment type="caution">
    <text evidence="2">The sequence shown here is derived from an EMBL/GenBank/DDBJ whole genome shotgun (WGS) entry which is preliminary data.</text>
</comment>
<evidence type="ECO:0000259" key="1">
    <source>
        <dbReference type="SMART" id="SM00955"/>
    </source>
</evidence>
<dbReference type="SUPFAM" id="SSF50249">
    <property type="entry name" value="Nucleic acid-binding proteins"/>
    <property type="match status" value="1"/>
</dbReference>
<proteinExistence type="predicted"/>
<dbReference type="InterPro" id="IPR001900">
    <property type="entry name" value="RNase_II/R"/>
</dbReference>
<gene>
    <name evidence="2" type="ORF">OO014_16085</name>
</gene>
<dbReference type="RefSeq" id="WP_272463339.1">
    <property type="nucleotide sequence ID" value="NZ_JAPFQL010000083.1"/>
</dbReference>
<feature type="domain" description="RNB" evidence="1">
    <location>
        <begin position="57"/>
        <end position="375"/>
    </location>
</feature>
<dbReference type="Pfam" id="PF00773">
    <property type="entry name" value="RNB"/>
    <property type="match status" value="1"/>
</dbReference>
<dbReference type="InterPro" id="IPR040596">
    <property type="entry name" value="RNase_II_C_S1"/>
</dbReference>
<dbReference type="PANTHER" id="PTHR23355:SF9">
    <property type="entry name" value="DIS3-LIKE EXONUCLEASE 2"/>
    <property type="match status" value="1"/>
</dbReference>
<dbReference type="InterPro" id="IPR050180">
    <property type="entry name" value="RNR_Ribonuclease"/>
</dbReference>
<organism evidence="2 3">
    <name type="scientific">Intrasporangium calvum</name>
    <dbReference type="NCBI Taxonomy" id="53358"/>
    <lineage>
        <taxon>Bacteria</taxon>
        <taxon>Bacillati</taxon>
        <taxon>Actinomycetota</taxon>
        <taxon>Actinomycetes</taxon>
        <taxon>Micrococcales</taxon>
        <taxon>Intrasporangiaceae</taxon>
        <taxon>Intrasporangium</taxon>
    </lineage>
</organism>
<name>A0ABT5GKL8_9MICO</name>